<dbReference type="AlphaFoldDB" id="A0A060QHA9"/>
<dbReference type="eggNOG" id="COG0589">
    <property type="taxonomic scope" value="Bacteria"/>
</dbReference>
<dbReference type="SUPFAM" id="SSF52402">
    <property type="entry name" value="Adenine nucleotide alpha hydrolases-like"/>
    <property type="match status" value="2"/>
</dbReference>
<dbReference type="Proteomes" id="UP000027583">
    <property type="component" value="Unassembled WGS sequence"/>
</dbReference>
<feature type="domain" description="UspA" evidence="1">
    <location>
        <begin position="229"/>
        <end position="294"/>
    </location>
</feature>
<dbReference type="RefSeq" id="WP_035443863.1">
    <property type="nucleotide sequence ID" value="NZ_CBLX010000003.1"/>
</dbReference>
<organism evidence="2 3">
    <name type="scientific">Asaia bogorensis</name>
    <dbReference type="NCBI Taxonomy" id="91915"/>
    <lineage>
        <taxon>Bacteria</taxon>
        <taxon>Pseudomonadati</taxon>
        <taxon>Pseudomonadota</taxon>
        <taxon>Alphaproteobacteria</taxon>
        <taxon>Acetobacterales</taxon>
        <taxon>Acetobacteraceae</taxon>
        <taxon>Asaia</taxon>
    </lineage>
</organism>
<dbReference type="InterPro" id="IPR006016">
    <property type="entry name" value="UspA"/>
</dbReference>
<dbReference type="Gene3D" id="3.40.50.12370">
    <property type="match status" value="1"/>
</dbReference>
<proteinExistence type="predicted"/>
<dbReference type="Pfam" id="PF00582">
    <property type="entry name" value="Usp"/>
    <property type="match status" value="1"/>
</dbReference>
<reference evidence="2 3" key="1">
    <citation type="journal article" date="2014" name="Genome Biol. Evol.">
        <title>Acetic acid bacteria genomes reveal functional traits for adaptation to life in insect guts.</title>
        <authorList>
            <person name="Chouaia B."/>
            <person name="Gaiarsa S."/>
            <person name="Crotti E."/>
            <person name="Comandatore F."/>
            <person name="Degli Esposti M."/>
            <person name="Ricci I."/>
            <person name="Alma A."/>
            <person name="Favia G."/>
            <person name="Bandi C."/>
            <person name="Daffonchio D."/>
        </authorList>
    </citation>
    <scope>NUCLEOTIDE SEQUENCE [LARGE SCALE GENOMIC DNA]</scope>
    <source>
        <strain evidence="2 3">SF2.1</strain>
    </source>
</reference>
<comment type="caution">
    <text evidence="2">The sequence shown here is derived from an EMBL/GenBank/DDBJ whole genome shotgun (WGS) entry which is preliminary data.</text>
</comment>
<protein>
    <submittedName>
        <fullName evidence="2">Universal stress protein UspA and related nucleotide-binding proteins</fullName>
    </submittedName>
</protein>
<sequence>MANDVRNILVPLNGAGNIDAVLRVGLLHARAFNAHLSTVLVGDDPNEMAALTGEGLSSAMINEMMEAAEHEAHRRMLQVRLKFDAFIRDNDIEPKQGFLENDPLAHSRLSASLEFLTGSEHEAVTWRARLSDLTLMPHLGPNDNARASEVLHAVLYDSGCPLVIAPPTPPVSSGKRLCIAWNGTAEAASALRGALPYAKQAEGVQILTSVDYHRRGPEADTVQDYLKLHGVNAEIRNFKGIERDVGAGILTACADFGADMLTMGAYSHSRLRQMIMGGATRHVLEHAGITVLMSR</sequence>
<evidence type="ECO:0000313" key="2">
    <source>
        <dbReference type="EMBL" id="CDG38157.1"/>
    </source>
</evidence>
<dbReference type="EMBL" id="CBLX010000003">
    <property type="protein sequence ID" value="CDG38157.1"/>
    <property type="molecule type" value="Genomic_DNA"/>
</dbReference>
<evidence type="ECO:0000259" key="1">
    <source>
        <dbReference type="Pfam" id="PF00582"/>
    </source>
</evidence>
<evidence type="ECO:0000313" key="3">
    <source>
        <dbReference type="Proteomes" id="UP000027583"/>
    </source>
</evidence>
<name>A0A060QHA9_9PROT</name>
<reference evidence="2 3" key="2">
    <citation type="journal article" date="2014" name="PLoS ONE">
        <title>Evolution of mitochondria reconstructed from the energy metabolism of living bacteria.</title>
        <authorList>
            <person name="Degli Esposti M."/>
            <person name="Chouaia B."/>
            <person name="Comandatore F."/>
            <person name="Crotti E."/>
            <person name="Sassera D."/>
            <person name="Lievens P.M."/>
            <person name="Daffonchio D."/>
            <person name="Bandi C."/>
        </authorList>
    </citation>
    <scope>NUCLEOTIDE SEQUENCE [LARGE SCALE GENOMIC DNA]</scope>
    <source>
        <strain evidence="2 3">SF2.1</strain>
    </source>
</reference>
<accession>A0A060QHA9</accession>
<gene>
    <name evidence="2" type="ORF">ASAP_0112</name>
</gene>
<dbReference type="CDD" id="cd00293">
    <property type="entry name" value="USP-like"/>
    <property type="match status" value="1"/>
</dbReference>